<protein>
    <submittedName>
        <fullName evidence="1">Uncharacterized protein</fullName>
    </submittedName>
</protein>
<feature type="non-terminal residue" evidence="1">
    <location>
        <position position="1"/>
    </location>
</feature>
<reference evidence="1" key="1">
    <citation type="submission" date="2018-05" db="EMBL/GenBank/DDBJ databases">
        <title>Draft genome of Mucuna pruriens seed.</title>
        <authorList>
            <person name="Nnadi N.E."/>
            <person name="Vos R."/>
            <person name="Hasami M.H."/>
            <person name="Devisetty U.K."/>
            <person name="Aguiy J.C."/>
        </authorList>
    </citation>
    <scope>NUCLEOTIDE SEQUENCE [LARGE SCALE GENOMIC DNA]</scope>
    <source>
        <strain evidence="1">JCA_2017</strain>
    </source>
</reference>
<organism evidence="1 2">
    <name type="scientific">Mucuna pruriens</name>
    <name type="common">Velvet bean</name>
    <name type="synonym">Dolichos pruriens</name>
    <dbReference type="NCBI Taxonomy" id="157652"/>
    <lineage>
        <taxon>Eukaryota</taxon>
        <taxon>Viridiplantae</taxon>
        <taxon>Streptophyta</taxon>
        <taxon>Embryophyta</taxon>
        <taxon>Tracheophyta</taxon>
        <taxon>Spermatophyta</taxon>
        <taxon>Magnoliopsida</taxon>
        <taxon>eudicotyledons</taxon>
        <taxon>Gunneridae</taxon>
        <taxon>Pentapetalae</taxon>
        <taxon>rosids</taxon>
        <taxon>fabids</taxon>
        <taxon>Fabales</taxon>
        <taxon>Fabaceae</taxon>
        <taxon>Papilionoideae</taxon>
        <taxon>50 kb inversion clade</taxon>
        <taxon>NPAAA clade</taxon>
        <taxon>indigoferoid/millettioid clade</taxon>
        <taxon>Phaseoleae</taxon>
        <taxon>Mucuna</taxon>
    </lineage>
</organism>
<sequence>MFQLQELDELRLEAYKNSRIYKQKVKQFLDHLSRVHADSDSAQPISTFGKKGGELEHLQYLGDAPHAGEPTPHLFSLPYGIEGEARQSMSNVRTPVLNPYQPREFLWQSPKETEYKHSGLNSGGSIVHDDRHDSPECVGNPNQSPLANFDFLVSDLHFLDREKHQSSIVHHRNGEKQEQRNGYNESLTWITSLSCSLLDYSYLGCCWAVKLGLIRFGRDGVGLGRDDFFSAESSYCGPENNSADPARKEELAKILELAQICIFSIFRPII</sequence>
<gene>
    <name evidence="1" type="ORF">CR513_19674</name>
</gene>
<evidence type="ECO:0000313" key="2">
    <source>
        <dbReference type="Proteomes" id="UP000257109"/>
    </source>
</evidence>
<dbReference type="Proteomes" id="UP000257109">
    <property type="component" value="Unassembled WGS sequence"/>
</dbReference>
<keyword evidence="2" id="KW-1185">Reference proteome</keyword>
<name>A0A371H433_MUCPR</name>
<dbReference type="AlphaFoldDB" id="A0A371H433"/>
<comment type="caution">
    <text evidence="1">The sequence shown here is derived from an EMBL/GenBank/DDBJ whole genome shotgun (WGS) entry which is preliminary data.</text>
</comment>
<accession>A0A371H433</accession>
<proteinExistence type="predicted"/>
<dbReference type="EMBL" id="QJKJ01003624">
    <property type="protein sequence ID" value="RDX97547.1"/>
    <property type="molecule type" value="Genomic_DNA"/>
</dbReference>
<evidence type="ECO:0000313" key="1">
    <source>
        <dbReference type="EMBL" id="RDX97547.1"/>
    </source>
</evidence>